<reference evidence="2 3" key="1">
    <citation type="submission" date="2020-07" db="EMBL/GenBank/DDBJ databases">
        <title>Whole genome sequence of Sphingobium yanoikuyae A3.</title>
        <authorList>
            <person name="Han S.-S."/>
        </authorList>
    </citation>
    <scope>NUCLEOTIDE SEQUENCE [LARGE SCALE GENOMIC DNA]</scope>
    <source>
        <strain evidence="2 3">A3</strain>
    </source>
</reference>
<proteinExistence type="predicted"/>
<feature type="chain" id="PRO_5040994207" evidence="1">
    <location>
        <begin position="32"/>
        <end position="143"/>
    </location>
</feature>
<name>A0A9X7YF58_SPHYA</name>
<sequence>MLTSTTIWARKILPYLAAGFLSLAWVSPARADPCEGALPARGSVFSGEVRYVGDGDGLCLGPEGRPDRWIEVRLGDFFAPELQERGGAQAKSRLAQLVMGRVLVCRAGRRSYDRVIGFCTLAGKPVGDLLRSRGGVEAGRGWR</sequence>
<dbReference type="InterPro" id="IPR035437">
    <property type="entry name" value="SNase_OB-fold_sf"/>
</dbReference>
<gene>
    <name evidence="2" type="ORF">H3V42_15260</name>
</gene>
<protein>
    <submittedName>
        <fullName evidence="2">Nuclease</fullName>
    </submittedName>
</protein>
<dbReference type="SUPFAM" id="SSF50199">
    <property type="entry name" value="Staphylococcal nuclease"/>
    <property type="match status" value="1"/>
</dbReference>
<dbReference type="AlphaFoldDB" id="A0A9X7YF58"/>
<evidence type="ECO:0000313" key="3">
    <source>
        <dbReference type="Proteomes" id="UP000515377"/>
    </source>
</evidence>
<dbReference type="EMBL" id="CP060122">
    <property type="protein sequence ID" value="QNG48746.1"/>
    <property type="molecule type" value="Genomic_DNA"/>
</dbReference>
<organism evidence="2 3">
    <name type="scientific">Sphingobium yanoikuyae</name>
    <name type="common">Sphingomonas yanoikuyae</name>
    <dbReference type="NCBI Taxonomy" id="13690"/>
    <lineage>
        <taxon>Bacteria</taxon>
        <taxon>Pseudomonadati</taxon>
        <taxon>Pseudomonadota</taxon>
        <taxon>Alphaproteobacteria</taxon>
        <taxon>Sphingomonadales</taxon>
        <taxon>Sphingomonadaceae</taxon>
        <taxon>Sphingobium</taxon>
    </lineage>
</organism>
<evidence type="ECO:0000313" key="2">
    <source>
        <dbReference type="EMBL" id="QNG48746.1"/>
    </source>
</evidence>
<dbReference type="Gene3D" id="2.40.50.90">
    <property type="match status" value="1"/>
</dbReference>
<keyword evidence="1" id="KW-0732">Signal</keyword>
<accession>A0A9X7YF58</accession>
<dbReference type="Proteomes" id="UP000515377">
    <property type="component" value="Chromosome"/>
</dbReference>
<evidence type="ECO:0000256" key="1">
    <source>
        <dbReference type="SAM" id="SignalP"/>
    </source>
</evidence>
<feature type="signal peptide" evidence="1">
    <location>
        <begin position="1"/>
        <end position="31"/>
    </location>
</feature>